<feature type="region of interest" description="Disordered" evidence="1">
    <location>
        <begin position="93"/>
        <end position="122"/>
    </location>
</feature>
<dbReference type="GO" id="GO:0006888">
    <property type="term" value="P:endoplasmic reticulum to Golgi vesicle-mediated transport"/>
    <property type="evidence" value="ECO:0007669"/>
    <property type="project" value="TreeGrafter"/>
</dbReference>
<organism evidence="3 4">
    <name type="scientific">Seminavis robusta</name>
    <dbReference type="NCBI Taxonomy" id="568900"/>
    <lineage>
        <taxon>Eukaryota</taxon>
        <taxon>Sar</taxon>
        <taxon>Stramenopiles</taxon>
        <taxon>Ochrophyta</taxon>
        <taxon>Bacillariophyta</taxon>
        <taxon>Bacillariophyceae</taxon>
        <taxon>Bacillariophycidae</taxon>
        <taxon>Naviculales</taxon>
        <taxon>Naviculaceae</taxon>
        <taxon>Seminavis</taxon>
    </lineage>
</organism>
<evidence type="ECO:0000313" key="4">
    <source>
        <dbReference type="Proteomes" id="UP001153069"/>
    </source>
</evidence>
<dbReference type="PANTHER" id="PTHR34009">
    <property type="entry name" value="PROTEIN STAR"/>
    <property type="match status" value="1"/>
</dbReference>
<accession>A0A9N8HW61</accession>
<gene>
    <name evidence="3" type="ORF">SEMRO_2097_G314340.1</name>
</gene>
<evidence type="ECO:0000256" key="1">
    <source>
        <dbReference type="SAM" id="MobiDB-lite"/>
    </source>
</evidence>
<dbReference type="GO" id="GO:0016197">
    <property type="term" value="P:endosomal transport"/>
    <property type="evidence" value="ECO:0007669"/>
    <property type="project" value="TreeGrafter"/>
</dbReference>
<dbReference type="Proteomes" id="UP001153069">
    <property type="component" value="Unassembled WGS sequence"/>
</dbReference>
<dbReference type="GO" id="GO:0005794">
    <property type="term" value="C:Golgi apparatus"/>
    <property type="evidence" value="ECO:0007669"/>
    <property type="project" value="TreeGrafter"/>
</dbReference>
<comment type="caution">
    <text evidence="3">The sequence shown here is derived from an EMBL/GenBank/DDBJ whole genome shotgun (WGS) entry which is preliminary data.</text>
</comment>
<dbReference type="InterPro" id="IPR006342">
    <property type="entry name" value="FkbM_mtfrase"/>
</dbReference>
<feature type="region of interest" description="Disordered" evidence="1">
    <location>
        <begin position="1"/>
        <end position="21"/>
    </location>
</feature>
<evidence type="ECO:0000313" key="3">
    <source>
        <dbReference type="EMBL" id="CAB9527877.1"/>
    </source>
</evidence>
<proteinExistence type="predicted"/>
<dbReference type="PANTHER" id="PTHR34009:SF2">
    <property type="entry name" value="PROTEIN STAR"/>
    <property type="match status" value="1"/>
</dbReference>
<dbReference type="AlphaFoldDB" id="A0A9N8HW61"/>
<evidence type="ECO:0000259" key="2">
    <source>
        <dbReference type="Pfam" id="PF05050"/>
    </source>
</evidence>
<feature type="compositionally biased region" description="Low complexity" evidence="1">
    <location>
        <begin position="12"/>
        <end position="21"/>
    </location>
</feature>
<dbReference type="Gene3D" id="3.40.50.150">
    <property type="entry name" value="Vaccinia Virus protein VP39"/>
    <property type="match status" value="1"/>
</dbReference>
<dbReference type="EMBL" id="CAICTM010002095">
    <property type="protein sequence ID" value="CAB9527877.1"/>
    <property type="molecule type" value="Genomic_DNA"/>
</dbReference>
<protein>
    <recommendedName>
        <fullName evidence="2">Methyltransferase FkbM domain-containing protein</fullName>
    </recommendedName>
</protein>
<reference evidence="3" key="1">
    <citation type="submission" date="2020-06" db="EMBL/GenBank/DDBJ databases">
        <authorList>
            <consortium name="Plant Systems Biology data submission"/>
        </authorList>
    </citation>
    <scope>NUCLEOTIDE SEQUENCE</scope>
    <source>
        <strain evidence="3">D6</strain>
    </source>
</reference>
<dbReference type="GO" id="GO:0005886">
    <property type="term" value="C:plasma membrane"/>
    <property type="evidence" value="ECO:0007669"/>
    <property type="project" value="TreeGrafter"/>
</dbReference>
<dbReference type="InterPro" id="IPR053202">
    <property type="entry name" value="EGF_Rcpt_Signaling_Reg"/>
</dbReference>
<dbReference type="Pfam" id="PF05050">
    <property type="entry name" value="Methyltransf_21"/>
    <property type="match status" value="1"/>
</dbReference>
<feature type="domain" description="Methyltransferase FkbM" evidence="2">
    <location>
        <begin position="187"/>
        <end position="349"/>
    </location>
</feature>
<keyword evidence="4" id="KW-1185">Reference proteome</keyword>
<dbReference type="InterPro" id="IPR029063">
    <property type="entry name" value="SAM-dependent_MTases_sf"/>
</dbReference>
<feature type="compositionally biased region" description="Low complexity" evidence="1">
    <location>
        <begin position="93"/>
        <end position="113"/>
    </location>
</feature>
<dbReference type="SUPFAM" id="SSF53335">
    <property type="entry name" value="S-adenosyl-L-methionine-dependent methyltransferases"/>
    <property type="match status" value="1"/>
</dbReference>
<sequence length="373" mass="41350">MARTLQRRALGSRSTTAKSKSSRAPFVLSLPLLSLLLSVLTLGLVSLFSFQHKTDSHHLRLDHVALPPPPPQNNQPPAKATFAPAKATLAPTKPKEATAVVIPPSTTSTTTDNKPPPQGFDQTKYQYTPPLQFFSWPDLDCGAPPNYETFFAQDKKHRSENNEDQILWNRIFQHNSANNKKGTYVELGAYNGMKEANSRFFDVCLGWKGLLIEANPTVFPEVRVNRPQAHSMGFAPSCRQPGEVDFHAAVWTNAGVSGLAKAYEGTETVKVPCGPLQPVLDHIFPPGEAIDLFALDVEGAELLVLQTIDFSKVQIHVVIVEVENAFCKIADNCEMRNGVRALMQKTGYQRHFGVIPYTDIYIHENAPYRLFSN</sequence>
<dbReference type="OrthoDB" id="206159at2759"/>
<name>A0A9N8HW61_9STRA</name>
<dbReference type="GO" id="GO:0031902">
    <property type="term" value="C:late endosome membrane"/>
    <property type="evidence" value="ECO:0007669"/>
    <property type="project" value="TreeGrafter"/>
</dbReference>
<dbReference type="GO" id="GO:0005789">
    <property type="term" value="C:endoplasmic reticulum membrane"/>
    <property type="evidence" value="ECO:0007669"/>
    <property type="project" value="TreeGrafter"/>
</dbReference>